<dbReference type="Pfam" id="PF20452">
    <property type="entry name" value="Calmod_bind_C"/>
    <property type="match status" value="1"/>
</dbReference>
<keyword evidence="4" id="KW-0238">DNA-binding</keyword>
<evidence type="ECO:0000256" key="3">
    <source>
        <dbReference type="ARBA" id="ARBA00023015"/>
    </source>
</evidence>
<dbReference type="GO" id="GO:0043565">
    <property type="term" value="F:sequence-specific DNA binding"/>
    <property type="evidence" value="ECO:0007669"/>
    <property type="project" value="TreeGrafter"/>
</dbReference>
<dbReference type="GO" id="GO:0005516">
    <property type="term" value="F:calmodulin binding"/>
    <property type="evidence" value="ECO:0007669"/>
    <property type="project" value="InterPro"/>
</dbReference>
<evidence type="ECO:0000313" key="10">
    <source>
        <dbReference type="EMBL" id="KAG5547249.1"/>
    </source>
</evidence>
<gene>
    <name evidence="10" type="ORF">RHGRI_013051</name>
</gene>
<keyword evidence="11" id="KW-1185">Reference proteome</keyword>
<evidence type="ECO:0000256" key="5">
    <source>
        <dbReference type="ARBA" id="ARBA00023159"/>
    </source>
</evidence>
<evidence type="ECO:0000256" key="4">
    <source>
        <dbReference type="ARBA" id="ARBA00023125"/>
    </source>
</evidence>
<dbReference type="Pfam" id="PF00564">
    <property type="entry name" value="PB1"/>
    <property type="match status" value="1"/>
</dbReference>
<dbReference type="PANTHER" id="PTHR31713">
    <property type="entry name" value="OS02G0177800 PROTEIN"/>
    <property type="match status" value="1"/>
</dbReference>
<protein>
    <recommendedName>
        <fullName evidence="9">PB1 domain-containing protein</fullName>
    </recommendedName>
</protein>
<name>A0AAV6K4F4_9ERIC</name>
<dbReference type="GO" id="GO:0005634">
    <property type="term" value="C:nucleus"/>
    <property type="evidence" value="ECO:0007669"/>
    <property type="project" value="UniProtKB-SubCell"/>
</dbReference>
<accession>A0AAV6K4F4</accession>
<dbReference type="SMART" id="SM00666">
    <property type="entry name" value="PB1"/>
    <property type="match status" value="1"/>
</dbReference>
<sequence>MVHFGNQEFDAVGRRSTTNLKTNETLSNSDDFTASSRKRENPDSGLSFDLRSKKKRFKDEAAPDILKSPISESVSKTTHGLLGIFDTTEEDDVWSETPNSSKSGVQTPNSVCNVQEEVEHTIVSSFHSSSTTSLARVWQLHFVNKLPSSLFTGCRIESADGDSVKIVIRNSVSKEVMSSGPLSSLKIEIVVLNGDFRPDYQEEDWTEKEFNANIVREREGRRPLVTGELVITLRDGVGYVGDASFTDNSSWIRSRKFRLGARPVQSKLPEVRIREARSEAFVVKDHRGEAYKKHHPPNLNDEVWRLEKISKGGTYHKALHGKGITTVKEFLQLYYKEPSSLRLVLGGMSNKIWKTVTEHATACVLDDNLYMYYKDGERIGLVFNSIFRVVGATFDGQSYQSLDMLNEFQMGLVENLKRHAYKNLLELVRLDAPPVIGPAMLPSSLLAEPYSSSSSQLQDVNFPVVHPESEEGRGQQTDHSTLSAPCLEGYGCGSGYGIVVSTFCDPASTQPMSTISHPMPHMMPPLAPSQDTSSVTVKATYGDDIIKFQLPFTSGIIELKEEVAMRLKLELDSFSLKYQDVDGDWILLPCDKDLRNYLQLFNSMVNPVIRLLVVDKVARRTKLWKSF</sequence>
<comment type="subcellular location">
    <subcellularLocation>
        <location evidence="1">Nucleus</location>
    </subcellularLocation>
</comment>
<evidence type="ECO:0000256" key="7">
    <source>
        <dbReference type="ARBA" id="ARBA00023242"/>
    </source>
</evidence>
<dbReference type="InterPro" id="IPR000270">
    <property type="entry name" value="PB1_dom"/>
</dbReference>
<evidence type="ECO:0000256" key="6">
    <source>
        <dbReference type="ARBA" id="ARBA00023163"/>
    </source>
</evidence>
<dbReference type="EMBL" id="JACTNZ010000005">
    <property type="protein sequence ID" value="KAG5547249.1"/>
    <property type="molecule type" value="Genomic_DNA"/>
</dbReference>
<dbReference type="PROSITE" id="PS51745">
    <property type="entry name" value="PB1"/>
    <property type="match status" value="1"/>
</dbReference>
<evidence type="ECO:0000256" key="2">
    <source>
        <dbReference type="ARBA" id="ARBA00007214"/>
    </source>
</evidence>
<feature type="compositionally biased region" description="Polar residues" evidence="8">
    <location>
        <begin position="15"/>
        <end position="35"/>
    </location>
</feature>
<comment type="caution">
    <text evidence="10">The sequence shown here is derived from an EMBL/GenBank/DDBJ whole genome shotgun (WGS) entry which is preliminary data.</text>
</comment>
<reference evidence="10" key="1">
    <citation type="submission" date="2020-08" db="EMBL/GenBank/DDBJ databases">
        <title>Plant Genome Project.</title>
        <authorList>
            <person name="Zhang R.-G."/>
        </authorList>
    </citation>
    <scope>NUCLEOTIDE SEQUENCE</scope>
    <source>
        <strain evidence="10">WSP0</strain>
        <tissue evidence="10">Leaf</tissue>
    </source>
</reference>
<dbReference type="InterPro" id="IPR053793">
    <property type="entry name" value="PB1-like"/>
</dbReference>
<dbReference type="GO" id="GO:0003700">
    <property type="term" value="F:DNA-binding transcription factor activity"/>
    <property type="evidence" value="ECO:0007669"/>
    <property type="project" value="TreeGrafter"/>
</dbReference>
<dbReference type="GO" id="GO:0080142">
    <property type="term" value="P:regulation of salicylic acid biosynthetic process"/>
    <property type="evidence" value="ECO:0007669"/>
    <property type="project" value="TreeGrafter"/>
</dbReference>
<evidence type="ECO:0000313" key="11">
    <source>
        <dbReference type="Proteomes" id="UP000823749"/>
    </source>
</evidence>
<dbReference type="InterPro" id="IPR046831">
    <property type="entry name" value="Calmodulin_bind_N"/>
</dbReference>
<evidence type="ECO:0000259" key="9">
    <source>
        <dbReference type="PROSITE" id="PS51745"/>
    </source>
</evidence>
<dbReference type="Pfam" id="PF07887">
    <property type="entry name" value="Calmodulin_bind"/>
    <property type="match status" value="1"/>
</dbReference>
<dbReference type="Gene3D" id="3.10.20.90">
    <property type="entry name" value="Phosphatidylinositol 3-kinase Catalytic Subunit, Chain A, domain 1"/>
    <property type="match status" value="1"/>
</dbReference>
<keyword evidence="6" id="KW-0804">Transcription</keyword>
<dbReference type="InterPro" id="IPR046830">
    <property type="entry name" value="Calmod_bind_M"/>
</dbReference>
<keyword evidence="5" id="KW-0010">Activator</keyword>
<evidence type="ECO:0000256" key="8">
    <source>
        <dbReference type="SAM" id="MobiDB-lite"/>
    </source>
</evidence>
<comment type="similarity">
    <text evidence="2">Belongs to the plant ACBP60 protein family.</text>
</comment>
<dbReference type="InterPro" id="IPR012416">
    <property type="entry name" value="CBP60"/>
</dbReference>
<keyword evidence="3" id="KW-0805">Transcription regulation</keyword>
<dbReference type="Pfam" id="PF20451">
    <property type="entry name" value="Calmod_bind_M"/>
    <property type="match status" value="1"/>
</dbReference>
<feature type="region of interest" description="Disordered" evidence="8">
    <location>
        <begin position="1"/>
        <end position="50"/>
    </location>
</feature>
<proteinExistence type="inferred from homology"/>
<feature type="domain" description="PB1" evidence="9">
    <location>
        <begin position="534"/>
        <end position="616"/>
    </location>
</feature>
<keyword evidence="7" id="KW-0539">Nucleus</keyword>
<dbReference type="PANTHER" id="PTHR31713:SF43">
    <property type="entry name" value="CALMODULIN-BINDING PROTEIN 60 G"/>
    <property type="match status" value="1"/>
</dbReference>
<dbReference type="AlphaFoldDB" id="A0AAV6K4F4"/>
<dbReference type="InterPro" id="IPR046829">
    <property type="entry name" value="Calmod_bind_C"/>
</dbReference>
<evidence type="ECO:0000256" key="1">
    <source>
        <dbReference type="ARBA" id="ARBA00004123"/>
    </source>
</evidence>
<dbReference type="Proteomes" id="UP000823749">
    <property type="component" value="Chromosome 5"/>
</dbReference>
<organism evidence="10 11">
    <name type="scientific">Rhododendron griersonianum</name>
    <dbReference type="NCBI Taxonomy" id="479676"/>
    <lineage>
        <taxon>Eukaryota</taxon>
        <taxon>Viridiplantae</taxon>
        <taxon>Streptophyta</taxon>
        <taxon>Embryophyta</taxon>
        <taxon>Tracheophyta</taxon>
        <taxon>Spermatophyta</taxon>
        <taxon>Magnoliopsida</taxon>
        <taxon>eudicotyledons</taxon>
        <taxon>Gunneridae</taxon>
        <taxon>Pentapetalae</taxon>
        <taxon>asterids</taxon>
        <taxon>Ericales</taxon>
        <taxon>Ericaceae</taxon>
        <taxon>Ericoideae</taxon>
        <taxon>Rhodoreae</taxon>
        <taxon>Rhododendron</taxon>
    </lineage>
</organism>
<dbReference type="SUPFAM" id="SSF54277">
    <property type="entry name" value="CAD &amp; PB1 domains"/>
    <property type="match status" value="1"/>
</dbReference>